<feature type="region of interest" description="Disordered" evidence="1">
    <location>
        <begin position="83"/>
        <end position="132"/>
    </location>
</feature>
<dbReference type="RefSeq" id="WP_369170824.1">
    <property type="nucleotide sequence ID" value="NZ_CP163439.1"/>
</dbReference>
<protein>
    <submittedName>
        <fullName evidence="2">Uncharacterized protein</fullName>
    </submittedName>
</protein>
<dbReference type="AlphaFoldDB" id="A0AB39Q1C9"/>
<organism evidence="2">
    <name type="scientific">Streptomyces sp. R28</name>
    <dbReference type="NCBI Taxonomy" id="3238628"/>
    <lineage>
        <taxon>Bacteria</taxon>
        <taxon>Bacillati</taxon>
        <taxon>Actinomycetota</taxon>
        <taxon>Actinomycetes</taxon>
        <taxon>Kitasatosporales</taxon>
        <taxon>Streptomycetaceae</taxon>
        <taxon>Streptomyces</taxon>
    </lineage>
</organism>
<proteinExistence type="predicted"/>
<evidence type="ECO:0000256" key="1">
    <source>
        <dbReference type="SAM" id="MobiDB-lite"/>
    </source>
</evidence>
<sequence>MPACVAVTSVVGSGDGTPVGTAALPGVRDASVREFAVGSDGAASDDAVGVGVGVGHADRGDDADGLGIADGAGGVAGPLAGGGARGGAGDVGASEVPAWSGSATSTATAQATPAPIAVRTSRRRDALRRIDS</sequence>
<reference evidence="2" key="1">
    <citation type="submission" date="2024-07" db="EMBL/GenBank/DDBJ databases">
        <authorList>
            <person name="Yu S.T."/>
        </authorList>
    </citation>
    <scope>NUCLEOTIDE SEQUENCE</scope>
    <source>
        <strain evidence="2">R28</strain>
    </source>
</reference>
<gene>
    <name evidence="2" type="ORF">AB5J49_24735</name>
</gene>
<evidence type="ECO:0000313" key="2">
    <source>
        <dbReference type="EMBL" id="XDQ36287.1"/>
    </source>
</evidence>
<accession>A0AB39Q1C9</accession>
<feature type="compositionally biased region" description="Low complexity" evidence="1">
    <location>
        <begin position="91"/>
        <end position="117"/>
    </location>
</feature>
<dbReference type="EMBL" id="CP163439">
    <property type="protein sequence ID" value="XDQ36287.1"/>
    <property type="molecule type" value="Genomic_DNA"/>
</dbReference>
<feature type="compositionally biased region" description="Basic and acidic residues" evidence="1">
    <location>
        <begin position="123"/>
        <end position="132"/>
    </location>
</feature>
<name>A0AB39Q1C9_9ACTN</name>